<dbReference type="InterPro" id="IPR023298">
    <property type="entry name" value="ATPase_P-typ_TM_dom_sf"/>
</dbReference>
<feature type="compositionally biased region" description="Low complexity" evidence="11">
    <location>
        <begin position="11"/>
        <end position="31"/>
    </location>
</feature>
<dbReference type="STRING" id="1392247.A0A3N4KWY7"/>
<feature type="compositionally biased region" description="Low complexity" evidence="11">
    <location>
        <begin position="209"/>
        <end position="227"/>
    </location>
</feature>
<evidence type="ECO:0000256" key="10">
    <source>
        <dbReference type="RuleBase" id="RU362081"/>
    </source>
</evidence>
<feature type="transmembrane region" description="Helical" evidence="10">
    <location>
        <begin position="490"/>
        <end position="507"/>
    </location>
</feature>
<dbReference type="GO" id="GO:0043682">
    <property type="term" value="F:P-type divalent copper transporter activity"/>
    <property type="evidence" value="ECO:0007669"/>
    <property type="project" value="TreeGrafter"/>
</dbReference>
<dbReference type="GO" id="GO:0016887">
    <property type="term" value="F:ATP hydrolysis activity"/>
    <property type="evidence" value="ECO:0007669"/>
    <property type="project" value="InterPro"/>
</dbReference>
<dbReference type="CDD" id="cd00371">
    <property type="entry name" value="HMA"/>
    <property type="match status" value="1"/>
</dbReference>
<evidence type="ECO:0000313" key="13">
    <source>
        <dbReference type="EMBL" id="RPB13929.1"/>
    </source>
</evidence>
<dbReference type="GO" id="GO:0055070">
    <property type="term" value="P:copper ion homeostasis"/>
    <property type="evidence" value="ECO:0007669"/>
    <property type="project" value="TreeGrafter"/>
</dbReference>
<dbReference type="PROSITE" id="PS50846">
    <property type="entry name" value="HMA_2"/>
    <property type="match status" value="1"/>
</dbReference>
<dbReference type="PRINTS" id="PR00120">
    <property type="entry name" value="HATPASE"/>
</dbReference>
<dbReference type="GO" id="GO:0005524">
    <property type="term" value="F:ATP binding"/>
    <property type="evidence" value="ECO:0007669"/>
    <property type="project" value="UniProtKB-UniRule"/>
</dbReference>
<feature type="transmembrane region" description="Helical" evidence="10">
    <location>
        <begin position="585"/>
        <end position="605"/>
    </location>
</feature>
<feature type="transmembrane region" description="Helical" evidence="10">
    <location>
        <begin position="1199"/>
        <end position="1220"/>
    </location>
</feature>
<dbReference type="InterPro" id="IPR036412">
    <property type="entry name" value="HAD-like_sf"/>
</dbReference>
<evidence type="ECO:0000256" key="2">
    <source>
        <dbReference type="ARBA" id="ARBA00006024"/>
    </source>
</evidence>
<evidence type="ECO:0000256" key="3">
    <source>
        <dbReference type="ARBA" id="ARBA00022692"/>
    </source>
</evidence>
<dbReference type="FunFam" id="2.70.150.10:FF:000068">
    <property type="entry name" value="Copper resistance-associated P-type ATPase"/>
    <property type="match status" value="1"/>
</dbReference>
<evidence type="ECO:0000256" key="8">
    <source>
        <dbReference type="ARBA" id="ARBA00022989"/>
    </source>
</evidence>
<sequence>MHSPPRKPIQSRTPTPKSTYSPPPKRISAISNTSTSITPILRIQSYGRSPPVPPHVTTNLLISNLHCPTCSQTINELLSRLAPAPYRISTNILDHSVTVAHSHSLDPKEIIRVLVEAEFEVDSVRVMGADGYGKDDPVDGRVMTFKEEPESGLEEIAERFREAIVRNNAKGKRNHGGVKHLENCELCRNEAEMQVKKSHGAGKSEYTVTSSDSFSDSSSPQSSPTDSEFTTSQVVRSHPNSATRLPAENEGLYEATISIGGMTCASCSNSITEILGGLPFVKSVSVNLMGGSGTVVFDAKASGGAKAGADKVVSEVEDAGFESALEALKSLESKGEEAGLYEIEVAREVDLRVDGMFCEHCPKKVIDALESTFPELVVEKPLTLESPIVRIKYYPCAPSFTLRHIVAAISSASPNFNVSVYHPPTMEERSRRLQLRERRRILIRLILCIIIAIPTFILGIVFMTLVPKNNKTRLYIEEPMWAGQATRVEWALFILSTPVMFWVADVFHRRAIREIRALWRRGSNVPLLRRFYRFGSMNLLISLGVSISYFASVALLAMSAAKPKLEPVHAGMEGMDMVAMKIDHITTYFDSTVLLTMFLLMGRFLEAYSKSKTADAVSLLGNLRPDEALLVVHASDEDMGVDSSFLYGVGNPIGEKDPSNTDYPDNRPWKTRKIDTDLLEVGDVISVVRGSSPPADGIVVSGQSQFDESSLTGESKLVHKSEGDSVFIGTINQGQVVNVRVENVGGDSMLDQIVKVVREGQTRRAPIERVADIITGYFVPVVTLLAIVTWLTWLGLGMSGRLPDSYLDRDQGGWAVWSLGFAIAVFVIACPCGIGLAAPTALFVGSGLAAKYGILVKGGGEAFQEASRLDCIVFDKTGTLTQGGEPKVTDEKLLTRNTETIKLIYTVSQKLEEGSAHPLARAVVKHCELKEQIRLDPTEIEEVPGRGLHGFFKFTNGEILEAIIGNERFMEEYGILGLEQHNPDLNSWKMAGKSVVLLAIRYDEKFELMALYSATDPIRPEAPEVIQRLQENGIGVWMISGDNPKTAVAVATMVGIPAENVIAGVLPTEKADKILHLQKNARKRPRSRLYQMTHRKKRSSRLPHRAIIAMVGDGINDAPALTVADVGIAIGSGSDIAIGSAKFILVSSDLRSLLTLTELSRTVFRRVKLNFLWACIYNLCALPIAAGVLYPAGGVRLDPVWAALAMALSSVSVVCSSLLLKTKWYGVGFRPKQERYKQ</sequence>
<protein>
    <submittedName>
        <fullName evidence="13">Heavy metal translocatin</fullName>
    </submittedName>
</protein>
<dbReference type="PROSITE" id="PS00154">
    <property type="entry name" value="ATPASE_E1_E2"/>
    <property type="match status" value="1"/>
</dbReference>
<dbReference type="AlphaFoldDB" id="A0A3N4KWY7"/>
<gene>
    <name evidence="13" type="ORF">P167DRAFT_572852</name>
</gene>
<dbReference type="Pfam" id="PF00702">
    <property type="entry name" value="Hydrolase"/>
    <property type="match status" value="1"/>
</dbReference>
<dbReference type="PANTHER" id="PTHR43520:SF32">
    <property type="entry name" value="COPPER RESISTANCE P-TYPE ATPASE (EUROFUNG)"/>
    <property type="match status" value="1"/>
</dbReference>
<keyword evidence="14" id="KW-1185">Reference proteome</keyword>
<keyword evidence="4 10" id="KW-0479">Metal-binding</keyword>
<feature type="compositionally biased region" description="Polar residues" evidence="11">
    <location>
        <begin position="228"/>
        <end position="243"/>
    </location>
</feature>
<proteinExistence type="inferred from homology"/>
<keyword evidence="3 10" id="KW-0812">Transmembrane</keyword>
<feature type="domain" description="HMA" evidence="12">
    <location>
        <begin position="253"/>
        <end position="324"/>
    </location>
</feature>
<evidence type="ECO:0000256" key="1">
    <source>
        <dbReference type="ARBA" id="ARBA00004141"/>
    </source>
</evidence>
<dbReference type="SUPFAM" id="SSF81653">
    <property type="entry name" value="Calcium ATPase, transduction domain A"/>
    <property type="match status" value="1"/>
</dbReference>
<dbReference type="Gene3D" id="2.70.150.10">
    <property type="entry name" value="Calcium-transporting ATPase, cytoplasmic transduction domain A"/>
    <property type="match status" value="1"/>
</dbReference>
<dbReference type="InterPro" id="IPR027256">
    <property type="entry name" value="P-typ_ATPase_IB"/>
</dbReference>
<dbReference type="InterPro" id="IPR023214">
    <property type="entry name" value="HAD_sf"/>
</dbReference>
<comment type="similarity">
    <text evidence="2 10">Belongs to the cation transport ATPase (P-type) (TC 3.A.3) family. Type IB subfamily.</text>
</comment>
<dbReference type="Proteomes" id="UP000277580">
    <property type="component" value="Unassembled WGS sequence"/>
</dbReference>
<keyword evidence="6 10" id="KW-0067">ATP-binding</keyword>
<evidence type="ECO:0000256" key="7">
    <source>
        <dbReference type="ARBA" id="ARBA00022967"/>
    </source>
</evidence>
<dbReference type="InParanoid" id="A0A3N4KWY7"/>
<evidence type="ECO:0000259" key="12">
    <source>
        <dbReference type="PROSITE" id="PS50846"/>
    </source>
</evidence>
<dbReference type="InterPro" id="IPR001757">
    <property type="entry name" value="P_typ_ATPase"/>
</dbReference>
<dbReference type="Pfam" id="PF00122">
    <property type="entry name" value="E1-E2_ATPase"/>
    <property type="match status" value="1"/>
</dbReference>
<dbReference type="InterPro" id="IPR017969">
    <property type="entry name" value="Heavy-metal-associated_CS"/>
</dbReference>
<comment type="subcellular location">
    <subcellularLocation>
        <location evidence="1">Membrane</location>
        <topology evidence="1">Multi-pass membrane protein</topology>
    </subcellularLocation>
</comment>
<keyword evidence="5 10" id="KW-0547">Nucleotide-binding</keyword>
<feature type="transmembrane region" description="Helical" evidence="10">
    <location>
        <begin position="1171"/>
        <end position="1193"/>
    </location>
</feature>
<evidence type="ECO:0000256" key="9">
    <source>
        <dbReference type="ARBA" id="ARBA00023136"/>
    </source>
</evidence>
<dbReference type="GO" id="GO:0005507">
    <property type="term" value="F:copper ion binding"/>
    <property type="evidence" value="ECO:0007669"/>
    <property type="project" value="TreeGrafter"/>
</dbReference>
<dbReference type="EMBL" id="ML119120">
    <property type="protein sequence ID" value="RPB13929.1"/>
    <property type="molecule type" value="Genomic_DNA"/>
</dbReference>
<evidence type="ECO:0000313" key="14">
    <source>
        <dbReference type="Proteomes" id="UP000277580"/>
    </source>
</evidence>
<dbReference type="OrthoDB" id="432719at2759"/>
<dbReference type="Gene3D" id="3.40.1110.10">
    <property type="entry name" value="Calcium-transporting ATPase, cytoplasmic domain N"/>
    <property type="match status" value="1"/>
</dbReference>
<feature type="transmembrane region" description="Helical" evidence="10">
    <location>
        <begin position="773"/>
        <end position="794"/>
    </location>
</feature>
<dbReference type="Gene3D" id="3.40.50.1000">
    <property type="entry name" value="HAD superfamily/HAD-like"/>
    <property type="match status" value="1"/>
</dbReference>
<dbReference type="SUPFAM" id="SSF55008">
    <property type="entry name" value="HMA, heavy metal-associated domain"/>
    <property type="match status" value="2"/>
</dbReference>
<dbReference type="SUPFAM" id="SSF81665">
    <property type="entry name" value="Calcium ATPase, transmembrane domain M"/>
    <property type="match status" value="1"/>
</dbReference>
<evidence type="ECO:0000256" key="6">
    <source>
        <dbReference type="ARBA" id="ARBA00022840"/>
    </source>
</evidence>
<dbReference type="PRINTS" id="PR00119">
    <property type="entry name" value="CATATPASE"/>
</dbReference>
<dbReference type="GO" id="GO:0016020">
    <property type="term" value="C:membrane"/>
    <property type="evidence" value="ECO:0007669"/>
    <property type="project" value="UniProtKB-SubCell"/>
</dbReference>
<keyword evidence="9 10" id="KW-0472">Membrane</keyword>
<dbReference type="NCBIfam" id="TIGR01494">
    <property type="entry name" value="ATPase_P-type"/>
    <property type="match status" value="1"/>
</dbReference>
<dbReference type="InterPro" id="IPR059000">
    <property type="entry name" value="ATPase_P-type_domA"/>
</dbReference>
<keyword evidence="7" id="KW-1278">Translocase</keyword>
<dbReference type="InterPro" id="IPR023299">
    <property type="entry name" value="ATPase_P-typ_cyto_dom_N"/>
</dbReference>
<dbReference type="InterPro" id="IPR018303">
    <property type="entry name" value="ATPase_P-typ_P_site"/>
</dbReference>
<reference evidence="13 14" key="1">
    <citation type="journal article" date="2018" name="Nat. Ecol. Evol.">
        <title>Pezizomycetes genomes reveal the molecular basis of ectomycorrhizal truffle lifestyle.</title>
        <authorList>
            <person name="Murat C."/>
            <person name="Payen T."/>
            <person name="Noel B."/>
            <person name="Kuo A."/>
            <person name="Morin E."/>
            <person name="Chen J."/>
            <person name="Kohler A."/>
            <person name="Krizsan K."/>
            <person name="Balestrini R."/>
            <person name="Da Silva C."/>
            <person name="Montanini B."/>
            <person name="Hainaut M."/>
            <person name="Levati E."/>
            <person name="Barry K.W."/>
            <person name="Belfiori B."/>
            <person name="Cichocki N."/>
            <person name="Clum A."/>
            <person name="Dockter R.B."/>
            <person name="Fauchery L."/>
            <person name="Guy J."/>
            <person name="Iotti M."/>
            <person name="Le Tacon F."/>
            <person name="Lindquist E.A."/>
            <person name="Lipzen A."/>
            <person name="Malagnac F."/>
            <person name="Mello A."/>
            <person name="Molinier V."/>
            <person name="Miyauchi S."/>
            <person name="Poulain J."/>
            <person name="Riccioni C."/>
            <person name="Rubini A."/>
            <person name="Sitrit Y."/>
            <person name="Splivallo R."/>
            <person name="Traeger S."/>
            <person name="Wang M."/>
            <person name="Zifcakova L."/>
            <person name="Wipf D."/>
            <person name="Zambonelli A."/>
            <person name="Paolocci F."/>
            <person name="Nowrousian M."/>
            <person name="Ottonello S."/>
            <person name="Baldrian P."/>
            <person name="Spatafora J.W."/>
            <person name="Henrissat B."/>
            <person name="Nagy L.G."/>
            <person name="Aury J.M."/>
            <person name="Wincker P."/>
            <person name="Grigoriev I.V."/>
            <person name="Bonfante P."/>
            <person name="Martin F.M."/>
        </authorList>
    </citation>
    <scope>NUCLEOTIDE SEQUENCE [LARGE SCALE GENOMIC DNA]</scope>
    <source>
        <strain evidence="13 14">CCBAS932</strain>
    </source>
</reference>
<evidence type="ECO:0000256" key="11">
    <source>
        <dbReference type="SAM" id="MobiDB-lite"/>
    </source>
</evidence>
<feature type="region of interest" description="Disordered" evidence="11">
    <location>
        <begin position="195"/>
        <end position="247"/>
    </location>
</feature>
<dbReference type="InterPro" id="IPR036163">
    <property type="entry name" value="HMA_dom_sf"/>
</dbReference>
<dbReference type="NCBIfam" id="TIGR01525">
    <property type="entry name" value="ATPase-IB_hvy"/>
    <property type="match status" value="1"/>
</dbReference>
<name>A0A3N4KWY7_9PEZI</name>
<dbReference type="FunFam" id="3.30.70.100:FF:000001">
    <property type="entry name" value="ATPase copper transporting beta"/>
    <property type="match status" value="1"/>
</dbReference>
<dbReference type="CDD" id="cd02094">
    <property type="entry name" value="P-type_ATPase_Cu-like"/>
    <property type="match status" value="1"/>
</dbReference>
<feature type="transmembrane region" description="Helical" evidence="10">
    <location>
        <begin position="539"/>
        <end position="561"/>
    </location>
</feature>
<dbReference type="Gene3D" id="3.30.70.100">
    <property type="match status" value="2"/>
</dbReference>
<organism evidence="13 14">
    <name type="scientific">Morchella conica CCBAS932</name>
    <dbReference type="NCBI Taxonomy" id="1392247"/>
    <lineage>
        <taxon>Eukaryota</taxon>
        <taxon>Fungi</taxon>
        <taxon>Dikarya</taxon>
        <taxon>Ascomycota</taxon>
        <taxon>Pezizomycotina</taxon>
        <taxon>Pezizomycetes</taxon>
        <taxon>Pezizales</taxon>
        <taxon>Morchellaceae</taxon>
        <taxon>Morchella</taxon>
    </lineage>
</organism>
<accession>A0A3N4KWY7</accession>
<dbReference type="SUPFAM" id="SSF56784">
    <property type="entry name" value="HAD-like"/>
    <property type="match status" value="1"/>
</dbReference>
<dbReference type="InterPro" id="IPR006121">
    <property type="entry name" value="HMA_dom"/>
</dbReference>
<evidence type="ECO:0000256" key="5">
    <source>
        <dbReference type="ARBA" id="ARBA00022741"/>
    </source>
</evidence>
<feature type="transmembrane region" description="Helical" evidence="10">
    <location>
        <begin position="441"/>
        <end position="465"/>
    </location>
</feature>
<dbReference type="PANTHER" id="PTHR43520">
    <property type="entry name" value="ATP7, ISOFORM B"/>
    <property type="match status" value="1"/>
</dbReference>
<dbReference type="InterPro" id="IPR008250">
    <property type="entry name" value="ATPase_P-typ_transduc_dom_A_sf"/>
</dbReference>
<evidence type="ECO:0000256" key="4">
    <source>
        <dbReference type="ARBA" id="ARBA00022723"/>
    </source>
</evidence>
<feature type="transmembrane region" description="Helical" evidence="10">
    <location>
        <begin position="814"/>
        <end position="844"/>
    </location>
</feature>
<dbReference type="PROSITE" id="PS01047">
    <property type="entry name" value="HMA_1"/>
    <property type="match status" value="1"/>
</dbReference>
<feature type="region of interest" description="Disordered" evidence="11">
    <location>
        <begin position="1"/>
        <end position="31"/>
    </location>
</feature>
<keyword evidence="8 10" id="KW-1133">Transmembrane helix</keyword>
<dbReference type="Pfam" id="PF00403">
    <property type="entry name" value="HMA"/>
    <property type="match status" value="1"/>
</dbReference>